<keyword evidence="4" id="KW-0032">Aminotransferase</keyword>
<dbReference type="PROSITE" id="PS00599">
    <property type="entry name" value="AA_TRANSFER_CLASS_2"/>
    <property type="match status" value="1"/>
</dbReference>
<dbReference type="EMBL" id="DF842749">
    <property type="protein sequence ID" value="GAT46714.1"/>
    <property type="molecule type" value="Genomic_DNA"/>
</dbReference>
<dbReference type="InterPro" id="IPR004839">
    <property type="entry name" value="Aminotransferase_I/II_large"/>
</dbReference>
<gene>
    <name evidence="10" type="ORF">MCHLO_04215</name>
</gene>
<protein>
    <recommendedName>
        <fullName evidence="9">Aminotransferase class I/classII large domain-containing protein</fullName>
    </recommendedName>
</protein>
<evidence type="ECO:0000256" key="1">
    <source>
        <dbReference type="ARBA" id="ARBA00001933"/>
    </source>
</evidence>
<dbReference type="PANTHER" id="PTHR42790:SF1">
    <property type="entry name" value="AROMATIC AMINO ACID AMINOTRANSFERASE, HYPOTHETICAL (EUROFUNG)"/>
    <property type="match status" value="1"/>
</dbReference>
<reference evidence="10" key="1">
    <citation type="submission" date="2014-09" db="EMBL/GenBank/DDBJ databases">
        <title>Genome sequence of the luminous mushroom Mycena chlorophos for searching fungal bioluminescence genes.</title>
        <authorList>
            <person name="Tanaka Y."/>
            <person name="Kasuga D."/>
            <person name="Oba Y."/>
            <person name="Hase S."/>
            <person name="Sato K."/>
            <person name="Oba Y."/>
            <person name="Sakakibara Y."/>
        </authorList>
    </citation>
    <scope>NUCLEOTIDE SEQUENCE</scope>
</reference>
<feature type="region of interest" description="Disordered" evidence="8">
    <location>
        <begin position="1"/>
        <end position="25"/>
    </location>
</feature>
<evidence type="ECO:0000313" key="10">
    <source>
        <dbReference type="EMBL" id="GAT46714.1"/>
    </source>
</evidence>
<evidence type="ECO:0000256" key="7">
    <source>
        <dbReference type="RuleBase" id="RU003693"/>
    </source>
</evidence>
<feature type="domain" description="Aminotransferase class I/classII large" evidence="9">
    <location>
        <begin position="141"/>
        <end position="437"/>
    </location>
</feature>
<dbReference type="Pfam" id="PF00155">
    <property type="entry name" value="Aminotran_1_2"/>
    <property type="match status" value="1"/>
</dbReference>
<dbReference type="CDD" id="cd00609">
    <property type="entry name" value="AAT_like"/>
    <property type="match status" value="1"/>
</dbReference>
<name>A0ABQ0L6D0_MYCCL</name>
<dbReference type="InterPro" id="IPR015421">
    <property type="entry name" value="PyrdxlP-dep_Trfase_major"/>
</dbReference>
<comment type="cofactor">
    <cofactor evidence="1 7">
        <name>pyridoxal 5'-phosphate</name>
        <dbReference type="ChEBI" id="CHEBI:597326"/>
    </cofactor>
</comment>
<evidence type="ECO:0000259" key="9">
    <source>
        <dbReference type="Pfam" id="PF00155"/>
    </source>
</evidence>
<comment type="similarity">
    <text evidence="2">Belongs to the class-I pyridoxal-phosphate-dependent aminotransferase family.</text>
</comment>
<evidence type="ECO:0000256" key="4">
    <source>
        <dbReference type="ARBA" id="ARBA00022576"/>
    </source>
</evidence>
<dbReference type="Gene3D" id="3.40.640.10">
    <property type="entry name" value="Type I PLP-dependent aspartate aminotransferase-like (Major domain)"/>
    <property type="match status" value="1"/>
</dbReference>
<feature type="compositionally biased region" description="Polar residues" evidence="8">
    <location>
        <begin position="1"/>
        <end position="11"/>
    </location>
</feature>
<dbReference type="InterPro" id="IPR001917">
    <property type="entry name" value="Aminotrans_II_pyridoxalP_BS"/>
</dbReference>
<proteinExistence type="inferred from homology"/>
<comment type="similarity">
    <text evidence="3 7">Belongs to the class-II pyridoxal-phosphate-dependent aminotransferase family.</text>
</comment>
<organism evidence="10 11">
    <name type="scientific">Mycena chlorophos</name>
    <name type="common">Agaric fungus</name>
    <name type="synonym">Agaricus chlorophos</name>
    <dbReference type="NCBI Taxonomy" id="658473"/>
    <lineage>
        <taxon>Eukaryota</taxon>
        <taxon>Fungi</taxon>
        <taxon>Dikarya</taxon>
        <taxon>Basidiomycota</taxon>
        <taxon>Agaricomycotina</taxon>
        <taxon>Agaricomycetes</taxon>
        <taxon>Agaricomycetidae</taxon>
        <taxon>Agaricales</taxon>
        <taxon>Marasmiineae</taxon>
        <taxon>Mycenaceae</taxon>
        <taxon>Mycena</taxon>
    </lineage>
</organism>
<dbReference type="Proteomes" id="UP000815677">
    <property type="component" value="Unassembled WGS sequence"/>
</dbReference>
<accession>A0ABQ0L6D0</accession>
<keyword evidence="11" id="KW-1185">Reference proteome</keyword>
<evidence type="ECO:0000256" key="5">
    <source>
        <dbReference type="ARBA" id="ARBA00022679"/>
    </source>
</evidence>
<dbReference type="PANTHER" id="PTHR42790">
    <property type="entry name" value="AMINOTRANSFERASE"/>
    <property type="match status" value="1"/>
</dbReference>
<evidence type="ECO:0000256" key="8">
    <source>
        <dbReference type="SAM" id="MobiDB-lite"/>
    </source>
</evidence>
<evidence type="ECO:0000313" key="11">
    <source>
        <dbReference type="Proteomes" id="UP000815677"/>
    </source>
</evidence>
<sequence length="565" mass="63119">MAVANSGNPPSRISEISKRLPRSLPHTTMAGQISEKREAVDLSHHLSDFAKTLETRLSFGGPPLQPGTISMDGGVPDTEYFPIESITVEYLKPAAFSLTPTEVVPSAPGVLGWLANVLTGKKATDEFTISRRLRSDDESKFELKTALQYSPITGLPAFENILSQLVTRVHKPAYSNYRTLVDVGASAGWSSCLEILLNPGDSFLTDRYAYNAALMQARPRGVQAVAVGTDFDGLSAVDLERVLSTWDEVKQGKRPRVIYTQGGIHNPTGLLIPAQRKKDIYDVAVRYDLIIVEDDPYWYQVASHSYRRGAPTPEPKSITDDEWLDDLVPSFLRFDYQGRVIRLDTFSKSIGPGGRLGYYTTSPVLLERLQALHQAYISFPSGVTQSIFGELLHRWQTQGFARWLRGLTAQYELRRNRTIDALYDALDVRQRDQWSPVLMAFARNNGQMSEKFKPAKSLMSFTPPDGGMFIWFAIHLHNHPRFHSLSRQTSPAAAKTALAEELWTSIADAGVVFRRGELFAVESAEVRAEQGEEDVFMRASFSSGPLEDLEKAMKIFSTVLVKFFE</sequence>
<keyword evidence="6 7" id="KW-0663">Pyridoxal phosphate</keyword>
<evidence type="ECO:0000256" key="6">
    <source>
        <dbReference type="ARBA" id="ARBA00022898"/>
    </source>
</evidence>
<evidence type="ECO:0000256" key="2">
    <source>
        <dbReference type="ARBA" id="ARBA00007441"/>
    </source>
</evidence>
<dbReference type="InterPro" id="IPR050859">
    <property type="entry name" value="Class-I_PLP-dep_aminotransf"/>
</dbReference>
<evidence type="ECO:0000256" key="3">
    <source>
        <dbReference type="ARBA" id="ARBA00008392"/>
    </source>
</evidence>
<dbReference type="SUPFAM" id="SSF53383">
    <property type="entry name" value="PLP-dependent transferases"/>
    <property type="match status" value="1"/>
</dbReference>
<keyword evidence="5" id="KW-0808">Transferase</keyword>
<dbReference type="InterPro" id="IPR015424">
    <property type="entry name" value="PyrdxlP-dep_Trfase"/>
</dbReference>